<comment type="caution">
    <text evidence="8">The sequence shown here is derived from an EMBL/GenBank/DDBJ whole genome shotgun (WGS) entry which is preliminary data.</text>
</comment>
<organism evidence="8">
    <name type="scientific">hot springs metagenome</name>
    <dbReference type="NCBI Taxonomy" id="433727"/>
    <lineage>
        <taxon>unclassified sequences</taxon>
        <taxon>metagenomes</taxon>
        <taxon>ecological metagenomes</taxon>
    </lineage>
</organism>
<keyword evidence="3" id="KW-0805">Transcription regulation</keyword>
<dbReference type="GO" id="GO:0006355">
    <property type="term" value="P:regulation of DNA-templated transcription"/>
    <property type="evidence" value="ECO:0007669"/>
    <property type="project" value="InterPro"/>
</dbReference>
<dbReference type="Pfam" id="PF25601">
    <property type="entry name" value="AAA_lid_14"/>
    <property type="match status" value="1"/>
</dbReference>
<dbReference type="SUPFAM" id="SSF46689">
    <property type="entry name" value="Homeodomain-like"/>
    <property type="match status" value="1"/>
</dbReference>
<dbReference type="Gene3D" id="3.40.50.2300">
    <property type="match status" value="1"/>
</dbReference>
<dbReference type="FunFam" id="3.40.50.300:FF:000006">
    <property type="entry name" value="DNA-binding transcriptional regulator NtrC"/>
    <property type="match status" value="1"/>
</dbReference>
<keyword evidence="5" id="KW-0804">Transcription</keyword>
<gene>
    <name evidence="8" type="ORF">A45J_0032</name>
</gene>
<dbReference type="GO" id="GO:0000160">
    <property type="term" value="P:phosphorelay signal transduction system"/>
    <property type="evidence" value="ECO:0007669"/>
    <property type="project" value="InterPro"/>
</dbReference>
<reference evidence="8" key="1">
    <citation type="submission" date="2019-10" db="EMBL/GenBank/DDBJ databases">
        <title>Metagenomic sequencing of thiosulfate-disproportionating enrichment culture.</title>
        <authorList>
            <person name="Umezawa K."/>
            <person name="Kojima H."/>
            <person name="Fukui M."/>
        </authorList>
    </citation>
    <scope>NUCLEOTIDE SEQUENCE</scope>
    <source>
        <strain evidence="8">45J</strain>
    </source>
</reference>
<dbReference type="InterPro" id="IPR011006">
    <property type="entry name" value="CheY-like_superfamily"/>
</dbReference>
<protein>
    <submittedName>
        <fullName evidence="8">Sigma-54-dependent Fis family transcriptional regulator</fullName>
    </submittedName>
</protein>
<sequence>MQTILIVEDKKSMADMLSRTFESQGFVVKTAYNVKEGVSFLSSDLSAVVTDLKLPDGDGIEIVKTIKENYPFIPVILMTAYGSIETAVRAVKEGAYDFITKPFDPDHLLLIVKRAIDEKGMERENIILKKEFSKFLKMPEIIGVSRHWNEIMEGVKKIARLKTTVLILGESGTGKELIAKAIHYLSPRAKEPFVAVNCAAIPKDLIENEIFGHEKGAFTGAGETKIGRFELANRGTIFLDEIGDMEMPLQSKLLRVLQENEFERVGGTKTIKVDVRVIAASNKNLQREVSEGRFREDLFYRLNVFPVVIPPLRERREDIIPLACYFISQFCRDMNKNEPSISIEAERILMGHDWKGNVRELKNVIERAVILCDGETLLPEHLSFGVEMKEKIDSITSLHEVGESAAKSAEKAQIEAVLMQTKGNKSRAAEILKVSYKTLLNKIKEYDIG</sequence>
<dbReference type="GO" id="GO:0005524">
    <property type="term" value="F:ATP binding"/>
    <property type="evidence" value="ECO:0007669"/>
    <property type="project" value="UniProtKB-KW"/>
</dbReference>
<evidence type="ECO:0000256" key="3">
    <source>
        <dbReference type="ARBA" id="ARBA00023015"/>
    </source>
</evidence>
<dbReference type="InterPro" id="IPR001789">
    <property type="entry name" value="Sig_transdc_resp-reg_receiver"/>
</dbReference>
<evidence type="ECO:0000256" key="5">
    <source>
        <dbReference type="ARBA" id="ARBA00023163"/>
    </source>
</evidence>
<dbReference type="GO" id="GO:0043565">
    <property type="term" value="F:sequence-specific DNA binding"/>
    <property type="evidence" value="ECO:0007669"/>
    <property type="project" value="InterPro"/>
</dbReference>
<dbReference type="CDD" id="cd00009">
    <property type="entry name" value="AAA"/>
    <property type="match status" value="1"/>
</dbReference>
<evidence type="ECO:0000259" key="6">
    <source>
        <dbReference type="PROSITE" id="PS50045"/>
    </source>
</evidence>
<dbReference type="InterPro" id="IPR009057">
    <property type="entry name" value="Homeodomain-like_sf"/>
</dbReference>
<evidence type="ECO:0000256" key="4">
    <source>
        <dbReference type="ARBA" id="ARBA00023125"/>
    </source>
</evidence>
<dbReference type="InterPro" id="IPR027417">
    <property type="entry name" value="P-loop_NTPase"/>
</dbReference>
<dbReference type="PROSITE" id="PS00675">
    <property type="entry name" value="SIGMA54_INTERACT_1"/>
    <property type="match status" value="1"/>
</dbReference>
<evidence type="ECO:0000313" key="8">
    <source>
        <dbReference type="EMBL" id="GER92317.1"/>
    </source>
</evidence>
<dbReference type="Gene3D" id="1.10.10.60">
    <property type="entry name" value="Homeodomain-like"/>
    <property type="match status" value="1"/>
</dbReference>
<dbReference type="InterPro" id="IPR003593">
    <property type="entry name" value="AAA+_ATPase"/>
</dbReference>
<dbReference type="PANTHER" id="PTHR32071">
    <property type="entry name" value="TRANSCRIPTIONAL REGULATORY PROTEIN"/>
    <property type="match status" value="1"/>
</dbReference>
<dbReference type="SUPFAM" id="SSF52172">
    <property type="entry name" value="CheY-like"/>
    <property type="match status" value="1"/>
</dbReference>
<evidence type="ECO:0000256" key="1">
    <source>
        <dbReference type="ARBA" id="ARBA00022741"/>
    </source>
</evidence>
<name>A0A5J4L0M3_9ZZZZ</name>
<dbReference type="PROSITE" id="PS50045">
    <property type="entry name" value="SIGMA54_INTERACT_4"/>
    <property type="match status" value="1"/>
</dbReference>
<dbReference type="Pfam" id="PF00072">
    <property type="entry name" value="Response_reg"/>
    <property type="match status" value="1"/>
</dbReference>
<dbReference type="PRINTS" id="PR01590">
    <property type="entry name" value="HTHFIS"/>
</dbReference>
<feature type="domain" description="Response regulatory" evidence="7">
    <location>
        <begin position="3"/>
        <end position="116"/>
    </location>
</feature>
<dbReference type="Gene3D" id="3.40.50.300">
    <property type="entry name" value="P-loop containing nucleotide triphosphate hydrolases"/>
    <property type="match status" value="1"/>
</dbReference>
<dbReference type="SMART" id="SM00448">
    <property type="entry name" value="REC"/>
    <property type="match status" value="1"/>
</dbReference>
<dbReference type="InterPro" id="IPR002197">
    <property type="entry name" value="HTH_Fis"/>
</dbReference>
<dbReference type="InterPro" id="IPR058031">
    <property type="entry name" value="AAA_lid_NorR"/>
</dbReference>
<evidence type="ECO:0000256" key="2">
    <source>
        <dbReference type="ARBA" id="ARBA00022840"/>
    </source>
</evidence>
<dbReference type="InterPro" id="IPR025662">
    <property type="entry name" value="Sigma_54_int_dom_ATP-bd_1"/>
</dbReference>
<dbReference type="SUPFAM" id="SSF52540">
    <property type="entry name" value="P-loop containing nucleoside triphosphate hydrolases"/>
    <property type="match status" value="1"/>
</dbReference>
<dbReference type="Pfam" id="PF02954">
    <property type="entry name" value="HTH_8"/>
    <property type="match status" value="1"/>
</dbReference>
<keyword evidence="2" id="KW-0067">ATP-binding</keyword>
<evidence type="ECO:0000259" key="7">
    <source>
        <dbReference type="PROSITE" id="PS50110"/>
    </source>
</evidence>
<accession>A0A5J4L0M3</accession>
<proteinExistence type="predicted"/>
<dbReference type="InterPro" id="IPR002078">
    <property type="entry name" value="Sigma_54_int"/>
</dbReference>
<dbReference type="Gene3D" id="1.10.8.60">
    <property type="match status" value="1"/>
</dbReference>
<keyword evidence="4" id="KW-0238">DNA-binding</keyword>
<dbReference type="PANTHER" id="PTHR32071:SF21">
    <property type="entry name" value="TRANSCRIPTIONAL REGULATORY PROTEIN FLGR"/>
    <property type="match status" value="1"/>
</dbReference>
<dbReference type="EMBL" id="BLAB01000001">
    <property type="protein sequence ID" value="GER92317.1"/>
    <property type="molecule type" value="Genomic_DNA"/>
</dbReference>
<dbReference type="Pfam" id="PF00158">
    <property type="entry name" value="Sigma54_activat"/>
    <property type="match status" value="1"/>
</dbReference>
<feature type="domain" description="Sigma-54 factor interaction" evidence="6">
    <location>
        <begin position="141"/>
        <end position="370"/>
    </location>
</feature>
<dbReference type="SMART" id="SM00382">
    <property type="entry name" value="AAA"/>
    <property type="match status" value="1"/>
</dbReference>
<dbReference type="PROSITE" id="PS50110">
    <property type="entry name" value="RESPONSE_REGULATORY"/>
    <property type="match status" value="1"/>
</dbReference>
<keyword evidence="1" id="KW-0547">Nucleotide-binding</keyword>
<dbReference type="AlphaFoldDB" id="A0A5J4L0M3"/>